<dbReference type="GO" id="GO:0004653">
    <property type="term" value="F:polypeptide N-acetylgalactosaminyltransferase activity"/>
    <property type="evidence" value="ECO:0007669"/>
    <property type="project" value="TreeGrafter"/>
</dbReference>
<accession>A0A1M6LHK7</accession>
<keyword evidence="3" id="KW-0808">Transferase</keyword>
<dbReference type="PANTHER" id="PTHR11675:SF119">
    <property type="entry name" value="POLYPEPTIDE N-ACETYLGALACTOSAMINYLTRANSFERASE 2"/>
    <property type="match status" value="1"/>
</dbReference>
<sequence length="324" mass="38084">MLEFLKKKIKKEKINSDFQNNQIEYNNEKAEKNHIQASIIIPCKNEVNNLKKTIDSLKNSKNKLKFEIIVVDDNSIDRSTEFLEKTEYNDVNLIKTQGIGAARARNIGANEANGKYLFFCDAHVQVPNYCIDELVNSLEENNADAVVPSIINSSNNIIVGYGQTWNHKLEVIWHKERPENTTETFIGCGCFFGIKKYVFDEIGGFDNYFKVWGKEDEEISFKLWSFGYKIIVEPRIEIKHLFRKKHPYVVTNEDFIYNFLCLIYSHFEFKNIAKALNIVQHNPFFPPAMAKIMLNENLIKQRKKYFENRVYNDEYILKRFKIPF</sequence>
<dbReference type="Pfam" id="PF00535">
    <property type="entry name" value="Glycos_transf_2"/>
    <property type="match status" value="1"/>
</dbReference>
<name>A0A1M6LHK7_9FIRM</name>
<dbReference type="EMBL" id="FRAE01000011">
    <property type="protein sequence ID" value="SHJ70638.1"/>
    <property type="molecule type" value="Genomic_DNA"/>
</dbReference>
<dbReference type="Gene3D" id="3.90.550.10">
    <property type="entry name" value="Spore Coat Polysaccharide Biosynthesis Protein SpsA, Chain A"/>
    <property type="match status" value="1"/>
</dbReference>
<dbReference type="OrthoDB" id="396512at2"/>
<gene>
    <name evidence="3" type="ORF">SAMN02744037_00634</name>
</gene>
<dbReference type="Proteomes" id="UP000242497">
    <property type="component" value="Unassembled WGS sequence"/>
</dbReference>
<dbReference type="PANTHER" id="PTHR11675">
    <property type="entry name" value="N-ACETYLGALACTOSAMINYLTRANSFERASE"/>
    <property type="match status" value="1"/>
</dbReference>
<dbReference type="RefSeq" id="WP_084605450.1">
    <property type="nucleotide sequence ID" value="NZ_FRAE01000011.1"/>
</dbReference>
<evidence type="ECO:0000313" key="4">
    <source>
        <dbReference type="Proteomes" id="UP000242497"/>
    </source>
</evidence>
<dbReference type="STRING" id="1123349.SAMN02744037_00634"/>
<dbReference type="SUPFAM" id="SSF53448">
    <property type="entry name" value="Nucleotide-diphospho-sugar transferases"/>
    <property type="match status" value="1"/>
</dbReference>
<keyword evidence="4" id="KW-1185">Reference proteome</keyword>
<protein>
    <submittedName>
        <fullName evidence="3">Glycosyltransferase, GT2 family</fullName>
    </submittedName>
</protein>
<dbReference type="GO" id="GO:0006493">
    <property type="term" value="P:protein O-linked glycosylation"/>
    <property type="evidence" value="ECO:0007669"/>
    <property type="project" value="TreeGrafter"/>
</dbReference>
<proteinExistence type="predicted"/>
<evidence type="ECO:0000259" key="2">
    <source>
        <dbReference type="Pfam" id="PF00535"/>
    </source>
</evidence>
<dbReference type="InterPro" id="IPR001173">
    <property type="entry name" value="Glyco_trans_2-like"/>
</dbReference>
<evidence type="ECO:0000313" key="3">
    <source>
        <dbReference type="EMBL" id="SHJ70638.1"/>
    </source>
</evidence>
<feature type="domain" description="Glycosyltransferase 2-like" evidence="2">
    <location>
        <begin position="38"/>
        <end position="203"/>
    </location>
</feature>
<dbReference type="InterPro" id="IPR029044">
    <property type="entry name" value="Nucleotide-diphossugar_trans"/>
</dbReference>
<reference evidence="4" key="1">
    <citation type="submission" date="2016-11" db="EMBL/GenBank/DDBJ databases">
        <authorList>
            <person name="Varghese N."/>
            <person name="Submissions S."/>
        </authorList>
    </citation>
    <scope>NUCLEOTIDE SEQUENCE [LARGE SCALE GENOMIC DNA]</scope>
    <source>
        <strain evidence="4">DSM 15518</strain>
    </source>
</reference>
<evidence type="ECO:0000256" key="1">
    <source>
        <dbReference type="ARBA" id="ARBA00023157"/>
    </source>
</evidence>
<organism evidence="3 4">
    <name type="scientific">Tepidibacter formicigenes DSM 15518</name>
    <dbReference type="NCBI Taxonomy" id="1123349"/>
    <lineage>
        <taxon>Bacteria</taxon>
        <taxon>Bacillati</taxon>
        <taxon>Bacillota</taxon>
        <taxon>Clostridia</taxon>
        <taxon>Peptostreptococcales</taxon>
        <taxon>Peptostreptococcaceae</taxon>
        <taxon>Tepidibacter</taxon>
    </lineage>
</organism>
<dbReference type="AlphaFoldDB" id="A0A1M6LHK7"/>
<keyword evidence="1" id="KW-1015">Disulfide bond</keyword>